<dbReference type="GO" id="GO:0005581">
    <property type="term" value="C:collagen trimer"/>
    <property type="evidence" value="ECO:0007669"/>
    <property type="project" value="UniProtKB-KW"/>
</dbReference>
<dbReference type="PANTHER" id="PTHR22799:SF1">
    <property type="entry name" value="C-TYPE LECTIN DOMAIN FAMILY 11 MEMBER A"/>
    <property type="match status" value="1"/>
</dbReference>
<dbReference type="GO" id="GO:0030246">
    <property type="term" value="F:carbohydrate binding"/>
    <property type="evidence" value="ECO:0007669"/>
    <property type="project" value="UniProtKB-KW"/>
</dbReference>
<evidence type="ECO:0000256" key="7">
    <source>
        <dbReference type="ARBA" id="ARBA00023157"/>
    </source>
</evidence>
<dbReference type="GeneID" id="107315597"/>
<dbReference type="Pfam" id="PF00059">
    <property type="entry name" value="Lectin_C"/>
    <property type="match status" value="1"/>
</dbReference>
<dbReference type="SMART" id="SM00034">
    <property type="entry name" value="CLECT"/>
    <property type="match status" value="1"/>
</dbReference>
<dbReference type="InterPro" id="IPR018378">
    <property type="entry name" value="C-type_lectin_CS"/>
</dbReference>
<dbReference type="PROSITE" id="PS00615">
    <property type="entry name" value="C_TYPE_LECTIN_1"/>
    <property type="match status" value="1"/>
</dbReference>
<evidence type="ECO:0000313" key="12">
    <source>
        <dbReference type="Proteomes" id="UP000694412"/>
    </source>
</evidence>
<evidence type="ECO:0000256" key="9">
    <source>
        <dbReference type="SAM" id="SignalP"/>
    </source>
</evidence>
<dbReference type="CDD" id="cd03591">
    <property type="entry name" value="CLECT_collectin_like"/>
    <property type="match status" value="1"/>
</dbReference>
<dbReference type="AlphaFoldDB" id="A0A8C2TKK7"/>
<reference evidence="11" key="2">
    <citation type="submission" date="2025-08" db="UniProtKB">
        <authorList>
            <consortium name="Ensembl"/>
        </authorList>
    </citation>
    <scope>IDENTIFICATION</scope>
</reference>
<organism evidence="11 12">
    <name type="scientific">Coturnix japonica</name>
    <name type="common">Japanese quail</name>
    <name type="synonym">Coturnix coturnix japonica</name>
    <dbReference type="NCBI Taxonomy" id="93934"/>
    <lineage>
        <taxon>Eukaryota</taxon>
        <taxon>Metazoa</taxon>
        <taxon>Chordata</taxon>
        <taxon>Craniata</taxon>
        <taxon>Vertebrata</taxon>
        <taxon>Euteleostomi</taxon>
        <taxon>Archelosauria</taxon>
        <taxon>Archosauria</taxon>
        <taxon>Dinosauria</taxon>
        <taxon>Saurischia</taxon>
        <taxon>Theropoda</taxon>
        <taxon>Coelurosauria</taxon>
        <taxon>Aves</taxon>
        <taxon>Neognathae</taxon>
        <taxon>Galloanserae</taxon>
        <taxon>Galliformes</taxon>
        <taxon>Phasianidae</taxon>
        <taxon>Perdicinae</taxon>
        <taxon>Coturnix</taxon>
    </lineage>
</organism>
<dbReference type="Proteomes" id="UP000694412">
    <property type="component" value="Chromosome 6"/>
</dbReference>
<reference evidence="11" key="1">
    <citation type="submission" date="2015-11" db="EMBL/GenBank/DDBJ databases">
        <authorList>
            <consortium name="International Coturnix japonica Genome Analysis Consortium"/>
            <person name="Warren W."/>
            <person name="Burt D.W."/>
            <person name="Antin P.B."/>
            <person name="Lanford R."/>
            <person name="Gros J."/>
            <person name="Wilson R.K."/>
        </authorList>
    </citation>
    <scope>NUCLEOTIDE SEQUENCE [LARGE SCALE GENOMIC DNA]</scope>
</reference>
<keyword evidence="4" id="KW-0430">Lectin</keyword>
<name>A0A8C2TKK7_COTJA</name>
<evidence type="ECO:0000256" key="3">
    <source>
        <dbReference type="ARBA" id="ARBA00022729"/>
    </source>
</evidence>
<proteinExistence type="predicted"/>
<evidence type="ECO:0000256" key="4">
    <source>
        <dbReference type="ARBA" id="ARBA00022734"/>
    </source>
</evidence>
<dbReference type="InterPro" id="IPR016186">
    <property type="entry name" value="C-type_lectin-like/link_sf"/>
</dbReference>
<dbReference type="OrthoDB" id="7357196at2759"/>
<evidence type="ECO:0000313" key="11">
    <source>
        <dbReference type="Ensembl" id="ENSCJPP00005015245.1"/>
    </source>
</evidence>
<dbReference type="RefSeq" id="XP_015721596.1">
    <property type="nucleotide sequence ID" value="XM_015866110.2"/>
</dbReference>
<feature type="chain" id="PRO_5034184037" description="C-type lectin domain-containing protein" evidence="9">
    <location>
        <begin position="22"/>
        <end position="222"/>
    </location>
</feature>
<keyword evidence="12" id="KW-1185">Reference proteome</keyword>
<dbReference type="Gene3D" id="3.10.100.10">
    <property type="entry name" value="Mannose-Binding Protein A, subunit A"/>
    <property type="match status" value="1"/>
</dbReference>
<gene>
    <name evidence="11" type="primary">LOC107315597</name>
</gene>
<comment type="subcellular location">
    <subcellularLocation>
        <location evidence="1">Secreted</location>
    </subcellularLocation>
</comment>
<dbReference type="GO" id="GO:0005615">
    <property type="term" value="C:extracellular space"/>
    <property type="evidence" value="ECO:0007669"/>
    <property type="project" value="TreeGrafter"/>
</dbReference>
<dbReference type="PROSITE" id="PS50041">
    <property type="entry name" value="C_TYPE_LECTIN_2"/>
    <property type="match status" value="1"/>
</dbReference>
<evidence type="ECO:0000256" key="1">
    <source>
        <dbReference type="ARBA" id="ARBA00004613"/>
    </source>
</evidence>
<evidence type="ECO:0000256" key="6">
    <source>
        <dbReference type="ARBA" id="ARBA00023119"/>
    </source>
</evidence>
<accession>A0A8C2TKK7</accession>
<keyword evidence="5" id="KW-0106">Calcium</keyword>
<dbReference type="SUPFAM" id="SSF56436">
    <property type="entry name" value="C-type lectin-like"/>
    <property type="match status" value="1"/>
</dbReference>
<evidence type="ECO:0000256" key="8">
    <source>
        <dbReference type="ARBA" id="ARBA00023180"/>
    </source>
</evidence>
<keyword evidence="6" id="KW-0176">Collagen</keyword>
<keyword evidence="7" id="KW-1015">Disulfide bond</keyword>
<keyword evidence="3 9" id="KW-0732">Signal</keyword>
<dbReference type="Ensembl" id="ENSCJPT00005021652.1">
    <property type="protein sequence ID" value="ENSCJPP00005015245.1"/>
    <property type="gene ID" value="ENSCJPG00005012663.1"/>
</dbReference>
<feature type="signal peptide" evidence="9">
    <location>
        <begin position="1"/>
        <end position="21"/>
    </location>
</feature>
<dbReference type="InterPro" id="IPR001304">
    <property type="entry name" value="C-type_lectin-like"/>
</dbReference>
<sequence length="222" mass="24830">MLSYSFCTIATAVALLMPCHAQNCAGAPELPSIPGVSGLPGVGGLNRYLGGLLWPYRKEKLPEYQWLQNQQGLPTSFEYELHNVLLNLRQRLLQLEGALALDGKITKVGEKIFASNGKEVNFSSALESCEETGGTLATPMNEEENKAIMSIVKQYNRYSYLGIKESDTAGQFKYMNGQPLNYTSWQQNEPNGKGTEKCVEMYTDGNWKDRKCSLYRLTICEY</sequence>
<dbReference type="GO" id="GO:0008083">
    <property type="term" value="F:growth factor activity"/>
    <property type="evidence" value="ECO:0007669"/>
    <property type="project" value="TreeGrafter"/>
</dbReference>
<protein>
    <recommendedName>
        <fullName evidence="10">C-type lectin domain-containing protein</fullName>
    </recommendedName>
</protein>
<keyword evidence="8" id="KW-0325">Glycoprotein</keyword>
<dbReference type="InterPro" id="IPR016187">
    <property type="entry name" value="CTDL_fold"/>
</dbReference>
<evidence type="ECO:0000259" key="10">
    <source>
        <dbReference type="PROSITE" id="PS50041"/>
    </source>
</evidence>
<dbReference type="PANTHER" id="PTHR22799">
    <property type="entry name" value="TETRANECTIN-RELATED"/>
    <property type="match status" value="1"/>
</dbReference>
<evidence type="ECO:0000256" key="2">
    <source>
        <dbReference type="ARBA" id="ARBA00022525"/>
    </source>
</evidence>
<dbReference type="InterPro" id="IPR033990">
    <property type="entry name" value="Collectin_CTLD"/>
</dbReference>
<dbReference type="GeneTree" id="ENSGT00940000156653"/>
<dbReference type="RefSeq" id="XP_015721595.1">
    <property type="nucleotide sequence ID" value="XM_015866109.1"/>
</dbReference>
<dbReference type="InterPro" id="IPR051663">
    <property type="entry name" value="CLec_Tetranectin-domain"/>
</dbReference>
<dbReference type="GO" id="GO:0001503">
    <property type="term" value="P:ossification"/>
    <property type="evidence" value="ECO:0007669"/>
    <property type="project" value="TreeGrafter"/>
</dbReference>
<keyword evidence="2" id="KW-0964">Secreted</keyword>
<evidence type="ECO:0000256" key="5">
    <source>
        <dbReference type="ARBA" id="ARBA00022837"/>
    </source>
</evidence>
<reference evidence="11" key="3">
    <citation type="submission" date="2025-09" db="UniProtKB">
        <authorList>
            <consortium name="Ensembl"/>
        </authorList>
    </citation>
    <scope>IDENTIFICATION</scope>
</reference>
<feature type="domain" description="C-type lectin" evidence="10">
    <location>
        <begin position="121"/>
        <end position="221"/>
    </location>
</feature>
<dbReference type="KEGG" id="cjo:107315597"/>